<sequence>MNWNLLIIFFSLILILTTSMMYFNFIPNIQKSIIIKKTMKKNWSW</sequence>
<keyword evidence="1" id="KW-0496">Mitochondrion</keyword>
<evidence type="ECO:0000313" key="1">
    <source>
        <dbReference type="EMBL" id="APW83512.1"/>
    </source>
</evidence>
<dbReference type="CTD" id="4509"/>
<name>A0A1P8LFX5_9ACAR</name>
<dbReference type="RefSeq" id="YP_009348099.1">
    <property type="nucleotide sequence ID" value="NC_033900.1"/>
</dbReference>
<protein>
    <submittedName>
        <fullName evidence="1">ATP synthase subunit 8</fullName>
    </submittedName>
</protein>
<organism evidence="1">
    <name type="scientific">Nothoaspis amazoniensis</name>
    <dbReference type="NCBI Taxonomy" id="765744"/>
    <lineage>
        <taxon>Eukaryota</taxon>
        <taxon>Metazoa</taxon>
        <taxon>Ecdysozoa</taxon>
        <taxon>Arthropoda</taxon>
        <taxon>Chelicerata</taxon>
        <taxon>Arachnida</taxon>
        <taxon>Acari</taxon>
        <taxon>Parasitiformes</taxon>
        <taxon>Ixodida</taxon>
        <taxon>Ixodoidea</taxon>
        <taxon>Argasidae</taxon>
        <taxon>Ornithodorinae</taxon>
        <taxon>Nothoaspis</taxon>
    </lineage>
</organism>
<dbReference type="AlphaFoldDB" id="A0A1P8LFX5"/>
<geneLocation type="mitochondrion" evidence="1"/>
<accession>A0A1P8LFX5</accession>
<proteinExistence type="predicted"/>
<dbReference type="GeneID" id="31082368"/>
<reference evidence="1" key="1">
    <citation type="submission" date="2016-08" db="EMBL/GenBank/DDBJ databases">
        <authorList>
            <person name="Seilhamer J.J."/>
        </authorList>
    </citation>
    <scope>NUCLEOTIDE SEQUENCE</scope>
</reference>
<gene>
    <name evidence="1" type="primary">ATP8</name>
</gene>
<dbReference type="EMBL" id="KX712088">
    <property type="protein sequence ID" value="APW83512.1"/>
    <property type="molecule type" value="Genomic_DNA"/>
</dbReference>